<gene>
    <name evidence="1" type="ORF">GCM10022224_091410</name>
</gene>
<reference evidence="2" key="1">
    <citation type="journal article" date="2019" name="Int. J. Syst. Evol. Microbiol.">
        <title>The Global Catalogue of Microorganisms (GCM) 10K type strain sequencing project: providing services to taxonomists for standard genome sequencing and annotation.</title>
        <authorList>
            <consortium name="The Broad Institute Genomics Platform"/>
            <consortium name="The Broad Institute Genome Sequencing Center for Infectious Disease"/>
            <person name="Wu L."/>
            <person name="Ma J."/>
        </authorList>
    </citation>
    <scope>NUCLEOTIDE SEQUENCE [LARGE SCALE GENOMIC DNA]</scope>
    <source>
        <strain evidence="2">JCM 16904</strain>
    </source>
</reference>
<dbReference type="EMBL" id="BAAAZP010000213">
    <property type="protein sequence ID" value="GAA3711605.1"/>
    <property type="molecule type" value="Genomic_DNA"/>
</dbReference>
<comment type="caution">
    <text evidence="1">The sequence shown here is derived from an EMBL/GenBank/DDBJ whole genome shotgun (WGS) entry which is preliminary data.</text>
</comment>
<keyword evidence="2" id="KW-1185">Reference proteome</keyword>
<protein>
    <recommendedName>
        <fullName evidence="3">CHAD domain-containing protein</fullName>
    </recommendedName>
</protein>
<name>A0ABP7DXS0_9ACTN</name>
<accession>A0ABP7DXS0</accession>
<proteinExistence type="predicted"/>
<evidence type="ECO:0000313" key="2">
    <source>
        <dbReference type="Proteomes" id="UP001500902"/>
    </source>
</evidence>
<organism evidence="1 2">
    <name type="scientific">Nonomuraea antimicrobica</name>
    <dbReference type="NCBI Taxonomy" id="561173"/>
    <lineage>
        <taxon>Bacteria</taxon>
        <taxon>Bacillati</taxon>
        <taxon>Actinomycetota</taxon>
        <taxon>Actinomycetes</taxon>
        <taxon>Streptosporangiales</taxon>
        <taxon>Streptosporangiaceae</taxon>
        <taxon>Nonomuraea</taxon>
    </lineage>
</organism>
<dbReference type="Proteomes" id="UP001500902">
    <property type="component" value="Unassembled WGS sequence"/>
</dbReference>
<sequence>MIPFEMIDEDLRTARRRAHRWEELEGRRTVVSALMREAQRELDAAGVWDQEGVAMRAARVGAYRMVLATVRRELAEVGPARELYEELLLREERRLTGSADPRGAELLGIGRLLAELDVELPAGERARAAGLALLDGAGGREETLAEFARRAEAVGMSVPAQAGSGGDVEVEQVVKQLGERCRELKRLRDRLHARREALLLG</sequence>
<evidence type="ECO:0000313" key="1">
    <source>
        <dbReference type="EMBL" id="GAA3711605.1"/>
    </source>
</evidence>
<evidence type="ECO:0008006" key="3">
    <source>
        <dbReference type="Google" id="ProtNLM"/>
    </source>
</evidence>